<reference evidence="2 3" key="1">
    <citation type="submission" date="2019-03" db="EMBL/GenBank/DDBJ databases">
        <title>Nematode-trapping fungi genome.</title>
        <authorList>
            <person name="Vidal-Diez De Ulzurrun G."/>
        </authorList>
    </citation>
    <scope>NUCLEOTIDE SEQUENCE [LARGE SCALE GENOMIC DNA]</scope>
    <source>
        <strain evidence="2 3">TWF154</strain>
    </source>
</reference>
<feature type="compositionally biased region" description="Basic and acidic residues" evidence="1">
    <location>
        <begin position="44"/>
        <end position="59"/>
    </location>
</feature>
<feature type="region of interest" description="Disordered" evidence="1">
    <location>
        <begin position="36"/>
        <end position="68"/>
    </location>
</feature>
<proteinExistence type="predicted"/>
<accession>A0A7C8JXT3</accession>
<evidence type="ECO:0000313" key="3">
    <source>
        <dbReference type="Proteomes" id="UP000297595"/>
    </source>
</evidence>
<gene>
    <name evidence="2" type="ORF">EYR41_009257</name>
</gene>
<organism evidence="2 3">
    <name type="scientific">Orbilia oligospora</name>
    <name type="common">Nematode-trapping fungus</name>
    <name type="synonym">Arthrobotrys oligospora</name>
    <dbReference type="NCBI Taxonomy" id="2813651"/>
    <lineage>
        <taxon>Eukaryota</taxon>
        <taxon>Fungi</taxon>
        <taxon>Dikarya</taxon>
        <taxon>Ascomycota</taxon>
        <taxon>Pezizomycotina</taxon>
        <taxon>Orbiliomycetes</taxon>
        <taxon>Orbiliales</taxon>
        <taxon>Orbiliaceae</taxon>
        <taxon>Orbilia</taxon>
    </lineage>
</organism>
<evidence type="ECO:0000313" key="2">
    <source>
        <dbReference type="EMBL" id="TGJ65273.1"/>
    </source>
</evidence>
<comment type="caution">
    <text evidence="2">The sequence shown here is derived from an EMBL/GenBank/DDBJ whole genome shotgun (WGS) entry which is preliminary data.</text>
</comment>
<dbReference type="Proteomes" id="UP000297595">
    <property type="component" value="Unassembled WGS sequence"/>
</dbReference>
<sequence length="122" mass="13713">MDGCVHTYMHTYSTGIEVGKNTSLLLFLVLTSSSLSSSLGIPGRWKEEKKGREAKEREGRKRKGRERKQTWGNFMVRFQPGIGPCDGGPAAVSFARACAVTLDVNNFISYFYDRREEEEGQT</sequence>
<dbReference type="AlphaFoldDB" id="A0A7C8JXT3"/>
<protein>
    <submittedName>
        <fullName evidence="2">Uncharacterized protein</fullName>
    </submittedName>
</protein>
<dbReference type="EMBL" id="SOZJ01000006">
    <property type="protein sequence ID" value="TGJ65273.1"/>
    <property type="molecule type" value="Genomic_DNA"/>
</dbReference>
<evidence type="ECO:0000256" key="1">
    <source>
        <dbReference type="SAM" id="MobiDB-lite"/>
    </source>
</evidence>
<name>A0A7C8JXT3_ORBOL</name>